<sequence>MEVRQAKPWLPLTDPTGLITSSDRIEKRMHTRDRLRQAARDKDEAIQAMSDAVRLRDGSTASYTHRRPSSWLNGLSSLASCTKRAVSVSLPQWGHFVAIIRNDAEVLGALKAGYPRFNIHRDVLSLEKKLIAWAASSSGSGPALAALPGEGVKLFPSERMAKECRRHLDKVVEATGGSKDAVRIAHITLDGALEQIGAEESTARFDDHAYGHVYVVAYPAHLTRVAFQFWLLTGYGVSSRFASFWLNNAPFLRPDHQEDATGRWREALPVEEAKEAANAMRNHIASLYSIDDVKATAEDVFLFQCGMAAITQTAGILRALAGERQDYRIAMFGFLNVDTVAVLGKVLGFGCAFYGHASSADLDALEAELQSGKRIDALFTEFPTNPQLKLVDLERLHALATRHDFVLVVDDSIGTPANVLTAPHCDLVSSSLTKMFSGACNVMGGSVVVSPWSRRRAALRAALAARHEPLDVLVLRANSADFEARVAAASDNARRVAEQLRGHPLVDEVLYPWGSPSQERYDRFRRSRPGGGYGFLLSVRFREPDAAVAFHDALELAKGPSFGTNFTLACPYTVLAHYSELEWAGQFGVPAHLVRISVGVEDPEVLRVAIGKALDAAEERRAL</sequence>
<dbReference type="Gene3D" id="3.90.1150.10">
    <property type="entry name" value="Aspartate Aminotransferase, domain 1"/>
    <property type="match status" value="1"/>
</dbReference>
<evidence type="ECO:0000256" key="4">
    <source>
        <dbReference type="ARBA" id="ARBA00061376"/>
    </source>
</evidence>
<comment type="caution">
    <text evidence="5">The sequence shown here is derived from an EMBL/GenBank/DDBJ whole genome shotgun (WGS) entry which is preliminary data.</text>
</comment>
<evidence type="ECO:0000256" key="3">
    <source>
        <dbReference type="ARBA" id="ARBA00034478"/>
    </source>
</evidence>
<dbReference type="Pfam" id="PF01053">
    <property type="entry name" value="Cys_Met_Meta_PP"/>
    <property type="match status" value="1"/>
</dbReference>
<keyword evidence="5" id="KW-0808">Transferase</keyword>
<dbReference type="GO" id="GO:0003962">
    <property type="term" value="F:cystathionine gamma-synthase activity"/>
    <property type="evidence" value="ECO:0007669"/>
    <property type="project" value="TreeGrafter"/>
</dbReference>
<dbReference type="Gene3D" id="3.40.640.10">
    <property type="entry name" value="Type I PLP-dependent aspartate aminotransferase-like (Major domain)"/>
    <property type="match status" value="1"/>
</dbReference>
<name>A0A2U3EHD4_PURLI</name>
<evidence type="ECO:0000256" key="2">
    <source>
        <dbReference type="ARBA" id="ARBA00022898"/>
    </source>
</evidence>
<gene>
    <name evidence="5" type="ORF">PCL_09126</name>
</gene>
<dbReference type="Proteomes" id="UP000245956">
    <property type="component" value="Unassembled WGS sequence"/>
</dbReference>
<dbReference type="PANTHER" id="PTHR42699">
    <property type="match status" value="1"/>
</dbReference>
<dbReference type="PANTHER" id="PTHR42699:SF1">
    <property type="entry name" value="CYSTATHIONINE GAMMA-SYNTHASE-RELATED"/>
    <property type="match status" value="1"/>
</dbReference>
<organism evidence="5 6">
    <name type="scientific">Purpureocillium lilacinum</name>
    <name type="common">Paecilomyces lilacinus</name>
    <dbReference type="NCBI Taxonomy" id="33203"/>
    <lineage>
        <taxon>Eukaryota</taxon>
        <taxon>Fungi</taxon>
        <taxon>Dikarya</taxon>
        <taxon>Ascomycota</taxon>
        <taxon>Pezizomycotina</taxon>
        <taxon>Sordariomycetes</taxon>
        <taxon>Hypocreomycetidae</taxon>
        <taxon>Hypocreales</taxon>
        <taxon>Ophiocordycipitaceae</taxon>
        <taxon>Purpureocillium</taxon>
    </lineage>
</organism>
<dbReference type="GO" id="GO:0019346">
    <property type="term" value="P:transsulfuration"/>
    <property type="evidence" value="ECO:0007669"/>
    <property type="project" value="InterPro"/>
</dbReference>
<dbReference type="EMBL" id="LCWV01000004">
    <property type="protein sequence ID" value="PWI73850.1"/>
    <property type="molecule type" value="Genomic_DNA"/>
</dbReference>
<evidence type="ECO:0000313" key="5">
    <source>
        <dbReference type="EMBL" id="PWI73850.1"/>
    </source>
</evidence>
<comment type="cofactor">
    <cofactor evidence="1">
        <name>pyridoxal 5'-phosphate</name>
        <dbReference type="ChEBI" id="CHEBI:597326"/>
    </cofactor>
</comment>
<dbReference type="AlphaFoldDB" id="A0A2U3EHD4"/>
<proteinExistence type="inferred from homology"/>
<comment type="similarity">
    <text evidence="4">Belongs to the trans-sulfuration enzymes family. MET7 subfamily.</text>
</comment>
<dbReference type="SUPFAM" id="SSF53383">
    <property type="entry name" value="PLP-dependent transferases"/>
    <property type="match status" value="1"/>
</dbReference>
<dbReference type="InterPro" id="IPR000277">
    <property type="entry name" value="Cys/Met-Metab_PyrdxlP-dep_enz"/>
</dbReference>
<accession>A0A2U3EHD4</accession>
<dbReference type="InterPro" id="IPR015421">
    <property type="entry name" value="PyrdxlP-dep_Trfase_major"/>
</dbReference>
<protein>
    <submittedName>
        <fullName evidence="5">PLP-dependent transferase</fullName>
    </submittedName>
</protein>
<dbReference type="InterPro" id="IPR015424">
    <property type="entry name" value="PyrdxlP-dep_Trfase"/>
</dbReference>
<evidence type="ECO:0000256" key="1">
    <source>
        <dbReference type="ARBA" id="ARBA00001933"/>
    </source>
</evidence>
<reference evidence="5 6" key="1">
    <citation type="journal article" date="2016" name="Front. Microbiol.">
        <title>Genome and transcriptome sequences reveal the specific parasitism of the nematophagous Purpureocillium lilacinum 36-1.</title>
        <authorList>
            <person name="Xie J."/>
            <person name="Li S."/>
            <person name="Mo C."/>
            <person name="Xiao X."/>
            <person name="Peng D."/>
            <person name="Wang G."/>
            <person name="Xiao Y."/>
        </authorList>
    </citation>
    <scope>NUCLEOTIDE SEQUENCE [LARGE SCALE GENOMIC DNA]</scope>
    <source>
        <strain evidence="5 6">36-1</strain>
    </source>
</reference>
<dbReference type="GO" id="GO:0030170">
    <property type="term" value="F:pyridoxal phosphate binding"/>
    <property type="evidence" value="ECO:0007669"/>
    <property type="project" value="InterPro"/>
</dbReference>
<comment type="pathway">
    <text evidence="3">Amino-acid biosynthesis; L-methionine biosynthesis via de novo pathway.</text>
</comment>
<dbReference type="InterPro" id="IPR015422">
    <property type="entry name" value="PyrdxlP-dep_Trfase_small"/>
</dbReference>
<dbReference type="InterPro" id="IPR051750">
    <property type="entry name" value="Trans-sulfuration_enzymes"/>
</dbReference>
<dbReference type="FunFam" id="3.90.1150.10:FF:000063">
    <property type="entry name" value="Probable cystathionine gamma-synthase"/>
    <property type="match status" value="1"/>
</dbReference>
<evidence type="ECO:0000313" key="6">
    <source>
        <dbReference type="Proteomes" id="UP000245956"/>
    </source>
</evidence>
<keyword evidence="2" id="KW-0663">Pyridoxal phosphate</keyword>